<evidence type="ECO:0000313" key="3">
    <source>
        <dbReference type="Proteomes" id="UP000825935"/>
    </source>
</evidence>
<accession>A0A8T2UD16</accession>
<gene>
    <name evidence="2" type="ORF">KP509_06G003000</name>
</gene>
<dbReference type="OrthoDB" id="2596766at2759"/>
<evidence type="ECO:0000313" key="2">
    <source>
        <dbReference type="EMBL" id="KAH7434151.1"/>
    </source>
</evidence>
<dbReference type="Pfam" id="PF22936">
    <property type="entry name" value="Pol_BBD"/>
    <property type="match status" value="1"/>
</dbReference>
<protein>
    <recommendedName>
        <fullName evidence="1">Retrovirus-related Pol polyprotein from transposon TNT 1-94-like beta-barrel domain-containing protein</fullName>
    </recommendedName>
</protein>
<sequence>MGNALSTEIKPQSLTFEEFSALLMEEELELKAKNDSCKGEAAFMVNAKGTKTDSSKDEDKKKDKKKFKGERFHCKKKGHKIQECCIKKAEEKSGSSKSGKGKEVANTAETELKLFVTVEEICSSAEDSATDGSWLLDSGASRHITSRKDLYNSRQPLEESIMVKVGNNARCLAKGKGTMSFINSKGDIRKLRVVCSTNQTKFNFSSFYN</sequence>
<evidence type="ECO:0000259" key="1">
    <source>
        <dbReference type="Pfam" id="PF22936"/>
    </source>
</evidence>
<name>A0A8T2UD16_CERRI</name>
<dbReference type="AlphaFoldDB" id="A0A8T2UD16"/>
<dbReference type="InterPro" id="IPR054722">
    <property type="entry name" value="PolX-like_BBD"/>
</dbReference>
<feature type="domain" description="Retrovirus-related Pol polyprotein from transposon TNT 1-94-like beta-barrel" evidence="1">
    <location>
        <begin position="134"/>
        <end position="203"/>
    </location>
</feature>
<keyword evidence="3" id="KW-1185">Reference proteome</keyword>
<dbReference type="EMBL" id="CM035411">
    <property type="protein sequence ID" value="KAH7434151.1"/>
    <property type="molecule type" value="Genomic_DNA"/>
</dbReference>
<dbReference type="PANTHER" id="PTHR47592">
    <property type="entry name" value="PBF68 PROTEIN"/>
    <property type="match status" value="1"/>
</dbReference>
<dbReference type="PANTHER" id="PTHR47592:SF27">
    <property type="entry name" value="OS08G0421700 PROTEIN"/>
    <property type="match status" value="1"/>
</dbReference>
<dbReference type="Proteomes" id="UP000825935">
    <property type="component" value="Chromosome 6"/>
</dbReference>
<proteinExistence type="predicted"/>
<comment type="caution">
    <text evidence="2">The sequence shown here is derived from an EMBL/GenBank/DDBJ whole genome shotgun (WGS) entry which is preliminary data.</text>
</comment>
<organism evidence="2 3">
    <name type="scientific">Ceratopteris richardii</name>
    <name type="common">Triangle waterfern</name>
    <dbReference type="NCBI Taxonomy" id="49495"/>
    <lineage>
        <taxon>Eukaryota</taxon>
        <taxon>Viridiplantae</taxon>
        <taxon>Streptophyta</taxon>
        <taxon>Embryophyta</taxon>
        <taxon>Tracheophyta</taxon>
        <taxon>Polypodiopsida</taxon>
        <taxon>Polypodiidae</taxon>
        <taxon>Polypodiales</taxon>
        <taxon>Pteridineae</taxon>
        <taxon>Pteridaceae</taxon>
        <taxon>Parkerioideae</taxon>
        <taxon>Ceratopteris</taxon>
    </lineage>
</organism>
<reference evidence="2" key="1">
    <citation type="submission" date="2021-08" db="EMBL/GenBank/DDBJ databases">
        <title>WGS assembly of Ceratopteris richardii.</title>
        <authorList>
            <person name="Marchant D.B."/>
            <person name="Chen G."/>
            <person name="Jenkins J."/>
            <person name="Shu S."/>
            <person name="Leebens-Mack J."/>
            <person name="Grimwood J."/>
            <person name="Schmutz J."/>
            <person name="Soltis P."/>
            <person name="Soltis D."/>
            <person name="Chen Z.-H."/>
        </authorList>
    </citation>
    <scope>NUCLEOTIDE SEQUENCE</scope>
    <source>
        <strain evidence="2">Whitten #5841</strain>
        <tissue evidence="2">Leaf</tissue>
    </source>
</reference>